<name>A0A545T323_9GAMM</name>
<dbReference type="Proteomes" id="UP000317839">
    <property type="component" value="Unassembled WGS sequence"/>
</dbReference>
<gene>
    <name evidence="1" type="ORF">FLL45_20765</name>
</gene>
<proteinExistence type="predicted"/>
<dbReference type="EMBL" id="VIKR01000006">
    <property type="protein sequence ID" value="TQV71585.1"/>
    <property type="molecule type" value="Genomic_DNA"/>
</dbReference>
<dbReference type="AlphaFoldDB" id="A0A545T323"/>
<accession>A0A545T323</accession>
<organism evidence="1 2">
    <name type="scientific">Aliikangiella marina</name>
    <dbReference type="NCBI Taxonomy" id="1712262"/>
    <lineage>
        <taxon>Bacteria</taxon>
        <taxon>Pseudomonadati</taxon>
        <taxon>Pseudomonadota</taxon>
        <taxon>Gammaproteobacteria</taxon>
        <taxon>Oceanospirillales</taxon>
        <taxon>Pleioneaceae</taxon>
        <taxon>Aliikangiella</taxon>
    </lineage>
</organism>
<evidence type="ECO:0000313" key="2">
    <source>
        <dbReference type="Proteomes" id="UP000317839"/>
    </source>
</evidence>
<keyword evidence="2" id="KW-1185">Reference proteome</keyword>
<comment type="caution">
    <text evidence="1">The sequence shown here is derived from an EMBL/GenBank/DDBJ whole genome shotgun (WGS) entry which is preliminary data.</text>
</comment>
<evidence type="ECO:0000313" key="1">
    <source>
        <dbReference type="EMBL" id="TQV71585.1"/>
    </source>
</evidence>
<dbReference type="RefSeq" id="WP_142943984.1">
    <property type="nucleotide sequence ID" value="NZ_VIKR01000006.1"/>
</dbReference>
<reference evidence="1 2" key="1">
    <citation type="submission" date="2019-06" db="EMBL/GenBank/DDBJ databases">
        <title>Draft genome of Aliikangiella marina GYP-15.</title>
        <authorList>
            <person name="Wang G."/>
        </authorList>
    </citation>
    <scope>NUCLEOTIDE SEQUENCE [LARGE SCALE GENOMIC DNA]</scope>
    <source>
        <strain evidence="1 2">GYP-15</strain>
    </source>
</reference>
<sequence>MLFNSDLNFELAENSKVFWRLKNTPVNHYFFNLTNYFELRTPFYSFSQARLFSSYKLELINQASLKISVTPIQKYNEVFANIEPSMVVQSNLFFTGSDEGGVRQPKVSRMQNGELKTLCNLQQFQAWIESSSKVSHWMCPVLTEKSFQYSGGLMAPEIRIFMISLSMRSSISDFDKKQLRSYAIKSMDSLAAPFQA</sequence>
<protein>
    <submittedName>
        <fullName evidence="1">Uncharacterized protein</fullName>
    </submittedName>
</protein>